<dbReference type="EMBL" id="CAJOBI010032020">
    <property type="protein sequence ID" value="CAF4278061.1"/>
    <property type="molecule type" value="Genomic_DNA"/>
</dbReference>
<evidence type="ECO:0000256" key="1">
    <source>
        <dbReference type="SAM" id="MobiDB-lite"/>
    </source>
</evidence>
<feature type="non-terminal residue" evidence="3">
    <location>
        <position position="103"/>
    </location>
</feature>
<evidence type="ECO:0000313" key="3">
    <source>
        <dbReference type="EMBL" id="CAF4297803.1"/>
    </source>
</evidence>
<reference evidence="3" key="1">
    <citation type="submission" date="2021-02" db="EMBL/GenBank/DDBJ databases">
        <authorList>
            <person name="Nowell W R."/>
        </authorList>
    </citation>
    <scope>NUCLEOTIDE SEQUENCE</scope>
</reference>
<sequence>MESTSGQLSTIISEISTVFKDSTSTVSIPIDQTSFMSLTTIPGTSQDATTVKQISDTTISVGLTEHTTLTGQTAYTTGTGSVEHTTSAGQTDNTASVHDSDHT</sequence>
<feature type="compositionally biased region" description="Polar residues" evidence="1">
    <location>
        <begin position="82"/>
        <end position="97"/>
    </location>
</feature>
<feature type="region of interest" description="Disordered" evidence="1">
    <location>
        <begin position="72"/>
        <end position="103"/>
    </location>
</feature>
<gene>
    <name evidence="3" type="ORF">GIL414_LOCUS25700</name>
    <name evidence="2" type="ORF">SMN809_LOCUS25136</name>
</gene>
<comment type="caution">
    <text evidence="3">The sequence shown here is derived from an EMBL/GenBank/DDBJ whole genome shotgun (WGS) entry which is preliminary data.</text>
</comment>
<protein>
    <submittedName>
        <fullName evidence="3">Uncharacterized protein</fullName>
    </submittedName>
</protein>
<name>A0A8S2TN85_9BILA</name>
<dbReference type="Proteomes" id="UP000676336">
    <property type="component" value="Unassembled WGS sequence"/>
</dbReference>
<proteinExistence type="predicted"/>
<dbReference type="EMBL" id="CAJOBJ010035631">
    <property type="protein sequence ID" value="CAF4297803.1"/>
    <property type="molecule type" value="Genomic_DNA"/>
</dbReference>
<dbReference type="Proteomes" id="UP000681720">
    <property type="component" value="Unassembled WGS sequence"/>
</dbReference>
<evidence type="ECO:0000313" key="2">
    <source>
        <dbReference type="EMBL" id="CAF4278061.1"/>
    </source>
</evidence>
<accession>A0A8S2TN85</accession>
<evidence type="ECO:0000313" key="4">
    <source>
        <dbReference type="Proteomes" id="UP000681720"/>
    </source>
</evidence>
<dbReference type="AlphaFoldDB" id="A0A8S2TN85"/>
<organism evidence="3 4">
    <name type="scientific">Rotaria magnacalcarata</name>
    <dbReference type="NCBI Taxonomy" id="392030"/>
    <lineage>
        <taxon>Eukaryota</taxon>
        <taxon>Metazoa</taxon>
        <taxon>Spiralia</taxon>
        <taxon>Gnathifera</taxon>
        <taxon>Rotifera</taxon>
        <taxon>Eurotatoria</taxon>
        <taxon>Bdelloidea</taxon>
        <taxon>Philodinida</taxon>
        <taxon>Philodinidae</taxon>
        <taxon>Rotaria</taxon>
    </lineage>
</organism>